<gene>
    <name evidence="2" type="ORF">niasHT_008412</name>
</gene>
<comment type="caution">
    <text evidence="2">The sequence shown here is derived from an EMBL/GenBank/DDBJ whole genome shotgun (WGS) entry which is preliminary data.</text>
</comment>
<dbReference type="AlphaFoldDB" id="A0ABD2LNU5"/>
<name>A0ABD2LNU5_9BILA</name>
<evidence type="ECO:0000313" key="2">
    <source>
        <dbReference type="EMBL" id="KAL3116930.1"/>
    </source>
</evidence>
<keyword evidence="3" id="KW-1185">Reference proteome</keyword>
<proteinExistence type="predicted"/>
<dbReference type="EMBL" id="JBICBT010000338">
    <property type="protein sequence ID" value="KAL3116930.1"/>
    <property type="molecule type" value="Genomic_DNA"/>
</dbReference>
<evidence type="ECO:0000256" key="1">
    <source>
        <dbReference type="SAM" id="MobiDB-lite"/>
    </source>
</evidence>
<organism evidence="2 3">
    <name type="scientific">Heterodera trifolii</name>
    <dbReference type="NCBI Taxonomy" id="157864"/>
    <lineage>
        <taxon>Eukaryota</taxon>
        <taxon>Metazoa</taxon>
        <taxon>Ecdysozoa</taxon>
        <taxon>Nematoda</taxon>
        <taxon>Chromadorea</taxon>
        <taxon>Rhabditida</taxon>
        <taxon>Tylenchina</taxon>
        <taxon>Tylenchomorpha</taxon>
        <taxon>Tylenchoidea</taxon>
        <taxon>Heteroderidae</taxon>
        <taxon>Heteroderinae</taxon>
        <taxon>Heterodera</taxon>
    </lineage>
</organism>
<feature type="region of interest" description="Disordered" evidence="1">
    <location>
        <begin position="67"/>
        <end position="95"/>
    </location>
</feature>
<reference evidence="2 3" key="1">
    <citation type="submission" date="2024-10" db="EMBL/GenBank/DDBJ databases">
        <authorList>
            <person name="Kim D."/>
        </authorList>
    </citation>
    <scope>NUCLEOTIDE SEQUENCE [LARGE SCALE GENOMIC DNA]</scope>
    <source>
        <strain evidence="2">BH-2024</strain>
    </source>
</reference>
<sequence length="293" mass="32049">MSAHSHVKERLFPAVAPPAPAAVPPAAAIAPPAVVLPAPIEVPPANVEIELDIDGEQLTNFPEQQHPQQLFPAQQQHPQQLFPAQQQPQQLSPVQQQPQQLFPAQHQQQLLLPPRPLISEIVDRAVSVLQMHFHNMSPLRPAFPPFFINSPFPRLQGALELPPLQFGQQNQHAFAPPPAPALQIVPLDDAPAPQPLCDVLQTTPTCSRRIPRECVRAAYKLLSPQQIHAAEAVLFGDSRPGTAFSSVSSCSSASSSTTSSSASSVSKHTERDKRKRLIVNHWKQKCTPHCPHC</sequence>
<feature type="compositionally biased region" description="Low complexity" evidence="1">
    <location>
        <begin position="249"/>
        <end position="266"/>
    </location>
</feature>
<protein>
    <submittedName>
        <fullName evidence="2">Uncharacterized protein</fullName>
    </submittedName>
</protein>
<evidence type="ECO:0000313" key="3">
    <source>
        <dbReference type="Proteomes" id="UP001620626"/>
    </source>
</evidence>
<feature type="region of interest" description="Disordered" evidence="1">
    <location>
        <begin position="249"/>
        <end position="274"/>
    </location>
</feature>
<accession>A0ABD2LNU5</accession>
<dbReference type="Proteomes" id="UP001620626">
    <property type="component" value="Unassembled WGS sequence"/>
</dbReference>